<dbReference type="GO" id="GO:0032259">
    <property type="term" value="P:methylation"/>
    <property type="evidence" value="ECO:0007669"/>
    <property type="project" value="UniProtKB-KW"/>
</dbReference>
<keyword evidence="7" id="KW-0560">Oxidoreductase</keyword>
<dbReference type="OrthoDB" id="3934656at2759"/>
<dbReference type="PROSITE" id="PS00086">
    <property type="entry name" value="CYTOCHROME_P450"/>
    <property type="match status" value="1"/>
</dbReference>
<keyword evidence="5 6" id="KW-0408">Iron</keyword>
<evidence type="ECO:0000256" key="5">
    <source>
        <dbReference type="ARBA" id="ARBA00023004"/>
    </source>
</evidence>
<evidence type="ECO:0000256" key="3">
    <source>
        <dbReference type="ARBA" id="ARBA00022617"/>
    </source>
</evidence>
<keyword evidence="10" id="KW-0489">Methyltransferase</keyword>
<evidence type="ECO:0000256" key="2">
    <source>
        <dbReference type="ARBA" id="ARBA00010617"/>
    </source>
</evidence>
<sequence length="554" mass="61643">MGGRAAAAAAAAWQTLAELTWAAGWLVTASLAVSLPILLGAAAYRLFLHPLASIPGPRLAALSNAWHARHVRRGRAAELGRRLHKQYGPVVRVGPDEVWCSSKEAFDLIYNTTRGFEKTDFYYWRLHAHFHDSLDLLSERDAKRYRLQRRLIGRVYQTANVLRHEQALDHVLDKVIERIQGLGGAEIDLKEWMHIVAVECLSACVLSWSPGLLRDGTDWSASSHSYFGWRRKSVLGLFPTMAKLGLCSPWFDRLFRDLWGLTFTSPENFKSFFPDVGKQVNRRINVALKSTATKPKPKPKPNAWKKNKKKKIKAGGNGPDEAEHEARGDLLDDLIQLHRDKPDFTENYLRKMAITNFGAGHDTMASTLTSVLAMIGRHADVQRRVAAEVRGLNDAASSENAANVPYTRAAIREAMRLHPVISMSLPRAAPDGGVLLHGHWIPGGTTMGCNPVALHRDQGIVGPDPDAYDPDRWLDAGAQGHRTMERYSLNWGGGARTCPGRNLAEMIVYKAVPALLSRFDVEVSVPREDEMPSYFLSMMTGVKARFLPLGETQL</sequence>
<accession>A0A0M8N1H3</accession>
<dbReference type="GO" id="GO:0020037">
    <property type="term" value="F:heme binding"/>
    <property type="evidence" value="ECO:0007669"/>
    <property type="project" value="InterPro"/>
</dbReference>
<feature type="transmembrane region" description="Helical" evidence="9">
    <location>
        <begin position="27"/>
        <end position="48"/>
    </location>
</feature>
<keyword evidence="9" id="KW-0812">Transmembrane</keyword>
<evidence type="ECO:0000256" key="8">
    <source>
        <dbReference type="SAM" id="MobiDB-lite"/>
    </source>
</evidence>
<dbReference type="GO" id="GO:0008168">
    <property type="term" value="F:methyltransferase activity"/>
    <property type="evidence" value="ECO:0007669"/>
    <property type="project" value="UniProtKB-KW"/>
</dbReference>
<evidence type="ECO:0000313" key="11">
    <source>
        <dbReference type="Proteomes" id="UP000053831"/>
    </source>
</evidence>
<dbReference type="InterPro" id="IPR036396">
    <property type="entry name" value="Cyt_P450_sf"/>
</dbReference>
<keyword evidence="4 6" id="KW-0479">Metal-binding</keyword>
<dbReference type="Pfam" id="PF00067">
    <property type="entry name" value="p450"/>
    <property type="match status" value="1"/>
</dbReference>
<dbReference type="InterPro" id="IPR001128">
    <property type="entry name" value="Cyt_P450"/>
</dbReference>
<keyword evidence="10" id="KW-0808">Transferase</keyword>
<organism evidence="10 11">
    <name type="scientific">Escovopsis weberi</name>
    <dbReference type="NCBI Taxonomy" id="150374"/>
    <lineage>
        <taxon>Eukaryota</taxon>
        <taxon>Fungi</taxon>
        <taxon>Dikarya</taxon>
        <taxon>Ascomycota</taxon>
        <taxon>Pezizomycotina</taxon>
        <taxon>Sordariomycetes</taxon>
        <taxon>Hypocreomycetidae</taxon>
        <taxon>Hypocreales</taxon>
        <taxon>Hypocreaceae</taxon>
        <taxon>Escovopsis</taxon>
    </lineage>
</organism>
<dbReference type="InterPro" id="IPR002401">
    <property type="entry name" value="Cyt_P450_E_grp-I"/>
</dbReference>
<dbReference type="InterPro" id="IPR017972">
    <property type="entry name" value="Cyt_P450_CS"/>
</dbReference>
<keyword evidence="9" id="KW-1133">Transmembrane helix</keyword>
<evidence type="ECO:0000256" key="7">
    <source>
        <dbReference type="RuleBase" id="RU000461"/>
    </source>
</evidence>
<proteinExistence type="inferred from homology"/>
<comment type="cofactor">
    <cofactor evidence="1 6">
        <name>heme</name>
        <dbReference type="ChEBI" id="CHEBI:30413"/>
    </cofactor>
</comment>
<keyword evidence="11" id="KW-1185">Reference proteome</keyword>
<dbReference type="SUPFAM" id="SSF48264">
    <property type="entry name" value="Cytochrome P450"/>
    <property type="match status" value="1"/>
</dbReference>
<reference evidence="10 11" key="1">
    <citation type="submission" date="2015-07" db="EMBL/GenBank/DDBJ databases">
        <title>The genome of the fungus Escovopsis weberi, a specialized disease agent of ant agriculture.</title>
        <authorList>
            <person name="de Man T.J."/>
            <person name="Stajich J.E."/>
            <person name="Kubicek C.P."/>
            <person name="Chenthamara K."/>
            <person name="Atanasova L."/>
            <person name="Druzhinina I.S."/>
            <person name="Birnbaum S."/>
            <person name="Barribeau S.M."/>
            <person name="Teiling C."/>
            <person name="Suen G."/>
            <person name="Currie C."/>
            <person name="Gerardo N.M."/>
        </authorList>
    </citation>
    <scope>NUCLEOTIDE SEQUENCE [LARGE SCALE GENOMIC DNA]</scope>
</reference>
<feature type="compositionally biased region" description="Basic residues" evidence="8">
    <location>
        <begin position="295"/>
        <end position="313"/>
    </location>
</feature>
<dbReference type="Gene3D" id="1.10.630.10">
    <property type="entry name" value="Cytochrome P450"/>
    <property type="match status" value="1"/>
</dbReference>
<evidence type="ECO:0000256" key="6">
    <source>
        <dbReference type="PIRSR" id="PIRSR602401-1"/>
    </source>
</evidence>
<feature type="binding site" description="axial binding residue" evidence="6">
    <location>
        <position position="498"/>
    </location>
    <ligand>
        <name>heme</name>
        <dbReference type="ChEBI" id="CHEBI:30413"/>
    </ligand>
    <ligandPart>
        <name>Fe</name>
        <dbReference type="ChEBI" id="CHEBI:18248"/>
    </ligandPart>
</feature>
<keyword evidence="7" id="KW-0503">Monooxygenase</keyword>
<dbReference type="GO" id="GO:0004497">
    <property type="term" value="F:monooxygenase activity"/>
    <property type="evidence" value="ECO:0007669"/>
    <property type="project" value="UniProtKB-KW"/>
</dbReference>
<dbReference type="AlphaFoldDB" id="A0A0M8N1H3"/>
<dbReference type="PRINTS" id="PR00385">
    <property type="entry name" value="P450"/>
</dbReference>
<comment type="similarity">
    <text evidence="2 7">Belongs to the cytochrome P450 family.</text>
</comment>
<evidence type="ECO:0000256" key="9">
    <source>
        <dbReference type="SAM" id="Phobius"/>
    </source>
</evidence>
<dbReference type="PRINTS" id="PR00463">
    <property type="entry name" value="EP450I"/>
</dbReference>
<dbReference type="EMBL" id="LGSR01000002">
    <property type="protein sequence ID" value="KOS23178.1"/>
    <property type="molecule type" value="Genomic_DNA"/>
</dbReference>
<dbReference type="Proteomes" id="UP000053831">
    <property type="component" value="Unassembled WGS sequence"/>
</dbReference>
<gene>
    <name evidence="10" type="ORF">ESCO_003682</name>
</gene>
<evidence type="ECO:0000256" key="1">
    <source>
        <dbReference type="ARBA" id="ARBA00001971"/>
    </source>
</evidence>
<dbReference type="GO" id="GO:0016705">
    <property type="term" value="F:oxidoreductase activity, acting on paired donors, with incorporation or reduction of molecular oxygen"/>
    <property type="evidence" value="ECO:0007669"/>
    <property type="project" value="InterPro"/>
</dbReference>
<dbReference type="InterPro" id="IPR050121">
    <property type="entry name" value="Cytochrome_P450_monoxygenase"/>
</dbReference>
<keyword evidence="9" id="KW-0472">Membrane</keyword>
<name>A0A0M8N1H3_ESCWE</name>
<dbReference type="PANTHER" id="PTHR24305">
    <property type="entry name" value="CYTOCHROME P450"/>
    <property type="match status" value="1"/>
</dbReference>
<dbReference type="GO" id="GO:0005506">
    <property type="term" value="F:iron ion binding"/>
    <property type="evidence" value="ECO:0007669"/>
    <property type="project" value="InterPro"/>
</dbReference>
<dbReference type="STRING" id="150374.A0A0M8N1H3"/>
<keyword evidence="3 6" id="KW-0349">Heme</keyword>
<protein>
    <submittedName>
        <fullName evidence="10">Pisatin demethylase</fullName>
    </submittedName>
</protein>
<evidence type="ECO:0000256" key="4">
    <source>
        <dbReference type="ARBA" id="ARBA00022723"/>
    </source>
</evidence>
<comment type="caution">
    <text evidence="10">The sequence shown here is derived from an EMBL/GenBank/DDBJ whole genome shotgun (WGS) entry which is preliminary data.</text>
</comment>
<evidence type="ECO:0000313" key="10">
    <source>
        <dbReference type="EMBL" id="KOS23178.1"/>
    </source>
</evidence>
<dbReference type="PANTHER" id="PTHR24305:SF232">
    <property type="entry name" value="P450, PUTATIVE (EUROFUNG)-RELATED"/>
    <property type="match status" value="1"/>
</dbReference>
<feature type="region of interest" description="Disordered" evidence="8">
    <location>
        <begin position="289"/>
        <end position="324"/>
    </location>
</feature>